<dbReference type="PANTHER" id="PTHR12145:SF41">
    <property type="entry name" value="MANNAN ENDO-1,6-ALPHA-MANNOSIDASE"/>
    <property type="match status" value="1"/>
</dbReference>
<dbReference type="SUPFAM" id="SSF48208">
    <property type="entry name" value="Six-hairpin glycosidases"/>
    <property type="match status" value="1"/>
</dbReference>
<keyword evidence="14" id="KW-1185">Reference proteome</keyword>
<proteinExistence type="inferred from homology"/>
<dbReference type="EMBL" id="CP099421">
    <property type="protein sequence ID" value="USW52277.1"/>
    <property type="molecule type" value="Genomic_DNA"/>
</dbReference>
<evidence type="ECO:0000256" key="3">
    <source>
        <dbReference type="ARBA" id="ARBA00009699"/>
    </source>
</evidence>
<dbReference type="GO" id="GO:0009272">
    <property type="term" value="P:fungal-type cell wall biogenesis"/>
    <property type="evidence" value="ECO:0007669"/>
    <property type="project" value="TreeGrafter"/>
</dbReference>
<evidence type="ECO:0000256" key="7">
    <source>
        <dbReference type="ARBA" id="ARBA00023136"/>
    </source>
</evidence>
<dbReference type="Proteomes" id="UP001056384">
    <property type="component" value="Chromosome 4"/>
</dbReference>
<dbReference type="EC" id="3.2.1.101" evidence="4 10"/>
<keyword evidence="5 12" id="KW-0732">Signal</keyword>
<dbReference type="FunFam" id="1.50.10.20:FF:000006">
    <property type="entry name" value="Mannan endo-1,6-alpha-mannosidase"/>
    <property type="match status" value="1"/>
</dbReference>
<comment type="subcellular location">
    <subcellularLocation>
        <location evidence="2">Endomembrane system</location>
    </subcellularLocation>
</comment>
<organism evidence="13 14">
    <name type="scientific">Septoria linicola</name>
    <dbReference type="NCBI Taxonomy" id="215465"/>
    <lineage>
        <taxon>Eukaryota</taxon>
        <taxon>Fungi</taxon>
        <taxon>Dikarya</taxon>
        <taxon>Ascomycota</taxon>
        <taxon>Pezizomycotina</taxon>
        <taxon>Dothideomycetes</taxon>
        <taxon>Dothideomycetidae</taxon>
        <taxon>Mycosphaerellales</taxon>
        <taxon>Mycosphaerellaceae</taxon>
        <taxon>Septoria</taxon>
    </lineage>
</organism>
<keyword evidence="11" id="KW-1133">Transmembrane helix</keyword>
<reference evidence="13" key="1">
    <citation type="submission" date="2022-06" db="EMBL/GenBank/DDBJ databases">
        <title>Complete genome sequences of two strains of the flax pathogen Septoria linicola.</title>
        <authorList>
            <person name="Lapalu N."/>
            <person name="Simon A."/>
            <person name="Demenou B."/>
            <person name="Paumier D."/>
            <person name="Guillot M.-P."/>
            <person name="Gout L."/>
            <person name="Valade R."/>
        </authorList>
    </citation>
    <scope>NUCLEOTIDE SEQUENCE</scope>
    <source>
        <strain evidence="13">SE15195</strain>
    </source>
</reference>
<evidence type="ECO:0000256" key="11">
    <source>
        <dbReference type="SAM" id="Phobius"/>
    </source>
</evidence>
<evidence type="ECO:0000256" key="8">
    <source>
        <dbReference type="ARBA" id="ARBA00023180"/>
    </source>
</evidence>
<dbReference type="GO" id="GO:0016052">
    <property type="term" value="P:carbohydrate catabolic process"/>
    <property type="evidence" value="ECO:0007669"/>
    <property type="project" value="InterPro"/>
</dbReference>
<keyword evidence="8" id="KW-0325">Glycoprotein</keyword>
<evidence type="ECO:0000256" key="9">
    <source>
        <dbReference type="ARBA" id="ARBA00023295"/>
    </source>
</evidence>
<dbReference type="InterPro" id="IPR008928">
    <property type="entry name" value="6-hairpin_glycosidase_sf"/>
</dbReference>
<evidence type="ECO:0000256" key="6">
    <source>
        <dbReference type="ARBA" id="ARBA00022801"/>
    </source>
</evidence>
<evidence type="ECO:0000256" key="2">
    <source>
        <dbReference type="ARBA" id="ARBA00004308"/>
    </source>
</evidence>
<evidence type="ECO:0000313" key="14">
    <source>
        <dbReference type="Proteomes" id="UP001056384"/>
    </source>
</evidence>
<feature type="signal peptide" evidence="12">
    <location>
        <begin position="1"/>
        <end position="19"/>
    </location>
</feature>
<dbReference type="GO" id="GO:0012505">
    <property type="term" value="C:endomembrane system"/>
    <property type="evidence" value="ECO:0007669"/>
    <property type="project" value="UniProtKB-SubCell"/>
</dbReference>
<feature type="transmembrane region" description="Helical" evidence="11">
    <location>
        <begin position="429"/>
        <end position="451"/>
    </location>
</feature>
<evidence type="ECO:0000256" key="12">
    <source>
        <dbReference type="SAM" id="SignalP"/>
    </source>
</evidence>
<accession>A0A9Q9EJK3</accession>
<evidence type="ECO:0000256" key="1">
    <source>
        <dbReference type="ARBA" id="ARBA00001452"/>
    </source>
</evidence>
<dbReference type="PIRSF" id="PIRSF016302">
    <property type="entry name" value="Man_a_manosd"/>
    <property type="match status" value="1"/>
</dbReference>
<keyword evidence="11" id="KW-0812">Transmembrane</keyword>
<keyword evidence="6 10" id="KW-0378">Hydrolase</keyword>
<evidence type="ECO:0000256" key="4">
    <source>
        <dbReference type="ARBA" id="ARBA00012350"/>
    </source>
</evidence>
<dbReference type="AlphaFoldDB" id="A0A9Q9EJK3"/>
<name>A0A9Q9EJK3_9PEZI</name>
<comment type="catalytic activity">
    <reaction evidence="1 10">
        <text>Random hydrolysis of (1-&gt;6)-alpha-D-mannosidic linkages in unbranched (1-&gt;6)-mannans.</text>
        <dbReference type="EC" id="3.2.1.101"/>
    </reaction>
</comment>
<evidence type="ECO:0000256" key="5">
    <source>
        <dbReference type="ARBA" id="ARBA00022729"/>
    </source>
</evidence>
<feature type="chain" id="PRO_5040232232" description="Mannan endo-1,6-alpha-mannosidase" evidence="12">
    <location>
        <begin position="20"/>
        <end position="475"/>
    </location>
</feature>
<dbReference type="Gene3D" id="1.50.10.20">
    <property type="match status" value="1"/>
</dbReference>
<comment type="similarity">
    <text evidence="3 10">Belongs to the glycosyl hydrolase 76 family.</text>
</comment>
<dbReference type="Pfam" id="PF03663">
    <property type="entry name" value="Glyco_hydro_76"/>
    <property type="match status" value="1"/>
</dbReference>
<dbReference type="OrthoDB" id="4187847at2759"/>
<evidence type="ECO:0000256" key="10">
    <source>
        <dbReference type="PIRNR" id="PIRNR016302"/>
    </source>
</evidence>
<sequence length="475" mass="51443">MRSTTILAALSLAAQFSSGLELNLDDQNSIKSAAKVAADGMMKWYTGNSAPGGIPGLLPGPYYWWEAGAMFGSLIDYWYYTGDDSYNADVTQALLFQVGPDDNYMPPNQSKSLGNDDQAFWGIAAMTAAETNFPNPPADKPQWLALAQAVFQTQAVRWDDQTCGGGLKWQIFTFNQGYNYKNAISNGCFFNLAARLGLYTQNATYLDWADRTWDWMTAPGIAMLDDNYYVFDGTDDTMNCTELSHLQWSYNAGVFLYGAAIMWNVTEGDARARWQERTQGLLDAAIKIFFKNQIMIEIACEPSANCNIDQQTFKAYLSRWMAASVKVAPWTHDTIMPLIRASATAAALSCTGGDDGQTCGTDWLNGTWDGGFGVGQQMNALEVIQSNMIDAVGGPLSNTTGGTSKGDYSAGTGYVAPKPLKVITTGDTVGAWILTFVVGSALSLSLLWIAIDGPIGPAMSKGISPVKSLFGRFGS</sequence>
<protein>
    <recommendedName>
        <fullName evidence="4 10">Mannan endo-1,6-alpha-mannosidase</fullName>
        <ecNumber evidence="4 10">3.2.1.101</ecNumber>
    </recommendedName>
</protein>
<gene>
    <name evidence="13" type="ORF">Slin15195_G055960</name>
</gene>
<dbReference type="PANTHER" id="PTHR12145">
    <property type="entry name" value="MANNAN ENDO-1,6-ALPHA-MANNOSIDASE DCW1"/>
    <property type="match status" value="1"/>
</dbReference>
<dbReference type="InterPro" id="IPR014480">
    <property type="entry name" value="Mannan-1_6-alpha_mannosidase"/>
</dbReference>
<dbReference type="GO" id="GO:0008496">
    <property type="term" value="F:mannan endo-1,6-alpha-mannosidase activity"/>
    <property type="evidence" value="ECO:0007669"/>
    <property type="project" value="UniProtKB-UniRule"/>
</dbReference>
<dbReference type="InterPro" id="IPR005198">
    <property type="entry name" value="Glyco_hydro_76"/>
</dbReference>
<keyword evidence="9 10" id="KW-0326">Glycosidase</keyword>
<keyword evidence="7 11" id="KW-0472">Membrane</keyword>
<evidence type="ECO:0000313" key="13">
    <source>
        <dbReference type="EMBL" id="USW52277.1"/>
    </source>
</evidence>